<reference evidence="1 2" key="1">
    <citation type="submission" date="2021-03" db="EMBL/GenBank/DDBJ databases">
        <title>Genomic Encyclopedia of Type Strains, Phase IV (KMG-IV): sequencing the most valuable type-strain genomes for metagenomic binning, comparative biology and taxonomic classification.</title>
        <authorList>
            <person name="Goeker M."/>
        </authorList>
    </citation>
    <scope>NUCLEOTIDE SEQUENCE [LARGE SCALE GENOMIC DNA]</scope>
    <source>
        <strain evidence="1 2">DSM 21085</strain>
    </source>
</reference>
<gene>
    <name evidence="1" type="ORF">J2Z82_001836</name>
</gene>
<comment type="caution">
    <text evidence="1">The sequence shown here is derived from an EMBL/GenBank/DDBJ whole genome shotgun (WGS) entry which is preliminary data.</text>
</comment>
<protein>
    <submittedName>
        <fullName evidence="1">Uncharacterized protein</fullName>
    </submittedName>
</protein>
<name>A0ABS4HE65_9BACI</name>
<dbReference type="Proteomes" id="UP001519328">
    <property type="component" value="Unassembled WGS sequence"/>
</dbReference>
<evidence type="ECO:0000313" key="1">
    <source>
        <dbReference type="EMBL" id="MBP1948899.1"/>
    </source>
</evidence>
<dbReference type="EMBL" id="JAGGKK010000008">
    <property type="protein sequence ID" value="MBP1948899.1"/>
    <property type="molecule type" value="Genomic_DNA"/>
</dbReference>
<sequence length="41" mass="4527">MGKTKALKLDVADSGVQLTTALKFYSFLNQNKGLQQVEDLL</sequence>
<evidence type="ECO:0000313" key="2">
    <source>
        <dbReference type="Proteomes" id="UP001519328"/>
    </source>
</evidence>
<keyword evidence="2" id="KW-1185">Reference proteome</keyword>
<accession>A0ABS4HE65</accession>
<dbReference type="RefSeq" id="WP_280922986.1">
    <property type="nucleotide sequence ID" value="NZ_JAGGKK010000008.1"/>
</dbReference>
<proteinExistence type="predicted"/>
<organism evidence="1 2">
    <name type="scientific">Virgibacillus litoralis</name>
    <dbReference type="NCBI Taxonomy" id="578221"/>
    <lineage>
        <taxon>Bacteria</taxon>
        <taxon>Bacillati</taxon>
        <taxon>Bacillota</taxon>
        <taxon>Bacilli</taxon>
        <taxon>Bacillales</taxon>
        <taxon>Bacillaceae</taxon>
        <taxon>Virgibacillus</taxon>
    </lineage>
</organism>